<dbReference type="FunFam" id="3.40.50.300:FF:000997">
    <property type="entry name" value="Multidrug resistance-associated protein 1"/>
    <property type="match status" value="1"/>
</dbReference>
<feature type="transmembrane region" description="Helical" evidence="9">
    <location>
        <begin position="1024"/>
        <end position="1043"/>
    </location>
</feature>
<feature type="domain" description="ABC transmembrane type-1" evidence="11">
    <location>
        <begin position="912"/>
        <end position="1187"/>
    </location>
</feature>
<keyword evidence="13" id="KW-1185">Reference proteome</keyword>
<feature type="domain" description="ABC transmembrane type-1" evidence="11">
    <location>
        <begin position="227"/>
        <end position="545"/>
    </location>
</feature>
<sequence length="1502" mass="166991">MQTSYRSCMIMTYIHRSSRRLRAGIEILASSQPPPLDPERSNHASASTTGDNGISVAGDDRDAIEDTRPPLSSSAPSSSDIDAIIAEKQPDPDALDARLAVQRTKSTAAESAALDQNEKDLRKAPKPWYRRNPLKSRIPPPVPEERQVSREKSSNIISKLTFYWINNLMRVGYNRPLELNDIPILPPERRVEPSVIKINEQLKKRVARGDKYPLLGALNHTFFRTFWTAGICRLIADILLVLSPQMLRYIITFTQKAYYGHPEPIGNGIGLVIGLVLIQWVASTCINQFLYRSMLTGGMSRAALISMIYEKSTVISSRARATGKTSLTGKADNEDKPKARKPKRGVPPGAFDNVAGWPNGKVVNLMGTDTYRIDQAASWCHMMWTAPIQVCVTIALLVVNIGVSSLAGIGLLFIMTPFMMWTVAVLAKRRKAMNQITDKRVSLMQEILQGVRFVKFFAWEESFLKELGALRRREIRAIQFLLAIRSAANAVTMSLPVFASILAFVTYSLLHPGLDPATIFASIGLFNSLRLPLNFLPVIIAQSIDAFVSLQRIQEYLLQEDEPEQRAIDPDQKDAFVLKDASFTWETTAPPNQAEAGKDKKGKKNKAVDTKQAPPATLIDEKGEGLKDEGPKDEERSQPFSINHINLNISRDELLAVVGTVGSGKSSLLAALAGDMRKTGGTVTQGASMAYCPQSAWIQNANFRDNIIFGRPFDPVWYKKVVYACALKPDIDMLPNGDMTEIGERGITVSGGQKQRLNIARAIYHNSDIILLDDPLSAVDAHVGRHMFNEAINGLLKGKCRVLATHQLHVLNRCDRIIVMVDGRIDAIGTFDDLMSNNEDFKRMLSLTAAEEAPEKKKSEDGEEEATEDKKKKKKGKIPGLMQDEERSTSSVGWPIYYAYMKASGSVLIAPIIILFLFTAQTTNIMSTIWLSWWTSGRYNLSKSAYIAGYVGLGVAQAVFMFIFSLILTIGGTEASKVLMQKAMRSVLRAPMAFFDTTPLGRIVNRFSKDVDIMDNNLTDAIRMYFLTLVMVLSVFIMVIVYFPWFALALVPLSGFFFWAASFYRASAREVKRHEAVLRSDVFARFGEALSGTATIRAYGLQSHFKSVLNAAIDQMDSAYFITYANQRWLSIRLDVVSICLIFTTAILVVTSRFNTNPSTAGVVLTYILQVVGIIQFMIRQLAEVENAMNSTERIQYYGTQLPQEAPVHTSITPSPDWPEKGEIIFEDVQMRYRDGLPLVLQGLSLHVQGSEKIGIVGRTGAGKSSIMSTLFRLTELSEGKITIDGMDISKIGLQDLRSRLSIIPQDPTLFHGTIRSNLDPFGEHTDLELWDALRQSYLVAPEEQGSSTNSSSLDHIAGVTEGELGKQHPEVQGEQRKEKITLDSPVIEEGLNFSLGQRQLMALARALVRGSRIIICDEATSSVDEETDRKIQKTMAEGFGTSTVLCIAHRLRTIVGYDRVVVLDKGRIVEVDTPLNLWESGGVFRGMCDRSKIRREDFDRV</sequence>
<feature type="transmembrane region" description="Helical" evidence="9">
    <location>
        <begin position="519"/>
        <end position="541"/>
    </location>
</feature>
<feature type="transmembrane region" description="Helical" evidence="9">
    <location>
        <begin position="409"/>
        <end position="427"/>
    </location>
</feature>
<feature type="domain" description="ABC transporter" evidence="10">
    <location>
        <begin position="1224"/>
        <end position="1491"/>
    </location>
</feature>
<dbReference type="Pfam" id="PF00664">
    <property type="entry name" value="ABC_membrane"/>
    <property type="match status" value="2"/>
</dbReference>
<feature type="transmembrane region" description="Helical" evidence="9">
    <location>
        <begin position="907"/>
        <end position="933"/>
    </location>
</feature>
<feature type="region of interest" description="Disordered" evidence="8">
    <location>
        <begin position="30"/>
        <end position="79"/>
    </location>
</feature>
<comment type="subcellular location">
    <subcellularLocation>
        <location evidence="1">Membrane</location>
        <topology evidence="1">Multi-pass membrane protein</topology>
    </subcellularLocation>
</comment>
<feature type="region of interest" description="Disordered" evidence="8">
    <location>
        <begin position="320"/>
        <end position="350"/>
    </location>
</feature>
<feature type="compositionally biased region" description="Basic and acidic residues" evidence="8">
    <location>
        <begin position="58"/>
        <end position="68"/>
    </location>
</feature>
<dbReference type="InterPro" id="IPR036640">
    <property type="entry name" value="ABC1_TM_sf"/>
</dbReference>
<feature type="transmembrane region" description="Helical" evidence="9">
    <location>
        <begin position="480"/>
        <end position="507"/>
    </location>
</feature>
<dbReference type="SUPFAM" id="SSF90123">
    <property type="entry name" value="ABC transporter transmembrane region"/>
    <property type="match status" value="2"/>
</dbReference>
<feature type="domain" description="ABC transporter" evidence="10">
    <location>
        <begin position="626"/>
        <end position="847"/>
    </location>
</feature>
<feature type="transmembrane region" description="Helical" evidence="9">
    <location>
        <begin position="382"/>
        <end position="403"/>
    </location>
</feature>
<dbReference type="Gene3D" id="3.40.50.300">
    <property type="entry name" value="P-loop containing nucleotide triphosphate hydrolases"/>
    <property type="match status" value="2"/>
</dbReference>
<evidence type="ECO:0000256" key="7">
    <source>
        <dbReference type="ARBA" id="ARBA00023136"/>
    </source>
</evidence>
<proteinExistence type="predicted"/>
<evidence type="ECO:0000256" key="2">
    <source>
        <dbReference type="ARBA" id="ARBA00022448"/>
    </source>
</evidence>
<evidence type="ECO:0000256" key="1">
    <source>
        <dbReference type="ARBA" id="ARBA00004141"/>
    </source>
</evidence>
<keyword evidence="5" id="KW-0067">ATP-binding</keyword>
<evidence type="ECO:0000256" key="8">
    <source>
        <dbReference type="SAM" id="MobiDB-lite"/>
    </source>
</evidence>
<dbReference type="PANTHER" id="PTHR24223">
    <property type="entry name" value="ATP-BINDING CASSETTE SUB-FAMILY C"/>
    <property type="match status" value="1"/>
</dbReference>
<keyword evidence="3 9" id="KW-0812">Transmembrane</keyword>
<dbReference type="InterPro" id="IPR011527">
    <property type="entry name" value="ABC1_TM_dom"/>
</dbReference>
<keyword evidence="6 9" id="KW-1133">Transmembrane helix</keyword>
<feature type="region of interest" description="Disordered" evidence="8">
    <location>
        <begin position="588"/>
        <end position="638"/>
    </location>
</feature>
<dbReference type="GO" id="GO:0016887">
    <property type="term" value="F:ATP hydrolysis activity"/>
    <property type="evidence" value="ECO:0007669"/>
    <property type="project" value="InterPro"/>
</dbReference>
<dbReference type="FunFam" id="3.40.50.300:FF:000565">
    <property type="entry name" value="ABC bile acid transporter"/>
    <property type="match status" value="1"/>
</dbReference>
<dbReference type="CDD" id="cd18597">
    <property type="entry name" value="ABC_6TM_YOR1_D1_like"/>
    <property type="match status" value="1"/>
</dbReference>
<dbReference type="EMBL" id="JAVHNQ010000013">
    <property type="protein sequence ID" value="KAK6334206.1"/>
    <property type="molecule type" value="Genomic_DNA"/>
</dbReference>
<dbReference type="GO" id="GO:0140359">
    <property type="term" value="F:ABC-type transporter activity"/>
    <property type="evidence" value="ECO:0007669"/>
    <property type="project" value="InterPro"/>
</dbReference>
<evidence type="ECO:0000256" key="9">
    <source>
        <dbReference type="SAM" id="Phobius"/>
    </source>
</evidence>
<feature type="transmembrane region" description="Helical" evidence="9">
    <location>
        <begin position="1136"/>
        <end position="1154"/>
    </location>
</feature>
<reference evidence="12 13" key="1">
    <citation type="submission" date="2019-10" db="EMBL/GenBank/DDBJ databases">
        <authorList>
            <person name="Palmer J.M."/>
        </authorList>
    </citation>
    <scope>NUCLEOTIDE SEQUENCE [LARGE SCALE GENOMIC DNA]</scope>
    <source>
        <strain evidence="12 13">TWF696</strain>
    </source>
</reference>
<feature type="region of interest" description="Disordered" evidence="8">
    <location>
        <begin position="852"/>
        <end position="886"/>
    </location>
</feature>
<dbReference type="PROSITE" id="PS00211">
    <property type="entry name" value="ABC_TRANSPORTER_1"/>
    <property type="match status" value="2"/>
</dbReference>
<gene>
    <name evidence="12" type="ORF">TWF696_002707</name>
</gene>
<name>A0AAV9U5I2_9PEZI</name>
<dbReference type="GO" id="GO:0016020">
    <property type="term" value="C:membrane"/>
    <property type="evidence" value="ECO:0007669"/>
    <property type="project" value="UniProtKB-SubCell"/>
</dbReference>
<feature type="transmembrane region" description="Helical" evidence="9">
    <location>
        <begin position="231"/>
        <end position="251"/>
    </location>
</feature>
<feature type="transmembrane region" description="Helical" evidence="9">
    <location>
        <begin position="1160"/>
        <end position="1179"/>
    </location>
</feature>
<feature type="compositionally biased region" description="Polar residues" evidence="8">
    <location>
        <begin position="43"/>
        <end position="52"/>
    </location>
</feature>
<feature type="transmembrane region" description="Helical" evidence="9">
    <location>
        <begin position="271"/>
        <end position="291"/>
    </location>
</feature>
<keyword evidence="2" id="KW-0813">Transport</keyword>
<feature type="compositionally biased region" description="Low complexity" evidence="8">
    <location>
        <begin position="69"/>
        <end position="79"/>
    </location>
</feature>
<dbReference type="FunFam" id="1.20.1560.10:FF:000010">
    <property type="entry name" value="Multidrug resistance-associated ABC transporter"/>
    <property type="match status" value="1"/>
</dbReference>
<comment type="caution">
    <text evidence="12">The sequence shown here is derived from an EMBL/GenBank/DDBJ whole genome shotgun (WGS) entry which is preliminary data.</text>
</comment>
<dbReference type="CDD" id="cd03250">
    <property type="entry name" value="ABCC_MRP_domain1"/>
    <property type="match status" value="1"/>
</dbReference>
<keyword evidence="7 9" id="KW-0472">Membrane</keyword>
<keyword evidence="4" id="KW-0547">Nucleotide-binding</keyword>
<dbReference type="SMART" id="SM00382">
    <property type="entry name" value="AAA"/>
    <property type="match status" value="2"/>
</dbReference>
<dbReference type="Gene3D" id="1.20.1560.10">
    <property type="entry name" value="ABC transporter type 1, transmembrane domain"/>
    <property type="match status" value="2"/>
</dbReference>
<feature type="region of interest" description="Disordered" evidence="8">
    <location>
        <begin position="130"/>
        <end position="150"/>
    </location>
</feature>
<dbReference type="PROSITE" id="PS50929">
    <property type="entry name" value="ABC_TM1F"/>
    <property type="match status" value="2"/>
</dbReference>
<feature type="transmembrane region" description="Helical" evidence="9">
    <location>
        <begin position="1049"/>
        <end position="1066"/>
    </location>
</feature>
<evidence type="ECO:0000259" key="11">
    <source>
        <dbReference type="PROSITE" id="PS50929"/>
    </source>
</evidence>
<dbReference type="InterPro" id="IPR003439">
    <property type="entry name" value="ABC_transporter-like_ATP-bd"/>
</dbReference>
<dbReference type="Pfam" id="PF00005">
    <property type="entry name" value="ABC_tran"/>
    <property type="match status" value="2"/>
</dbReference>
<accession>A0AAV9U5I2</accession>
<dbReference type="InterPro" id="IPR050173">
    <property type="entry name" value="ABC_transporter_C-like"/>
</dbReference>
<evidence type="ECO:0000313" key="12">
    <source>
        <dbReference type="EMBL" id="KAK6334206.1"/>
    </source>
</evidence>
<dbReference type="InterPro" id="IPR003593">
    <property type="entry name" value="AAA+_ATPase"/>
</dbReference>
<dbReference type="InterPro" id="IPR027417">
    <property type="entry name" value="P-loop_NTPase"/>
</dbReference>
<organism evidence="12 13">
    <name type="scientific">Orbilia brochopaga</name>
    <dbReference type="NCBI Taxonomy" id="3140254"/>
    <lineage>
        <taxon>Eukaryota</taxon>
        <taxon>Fungi</taxon>
        <taxon>Dikarya</taxon>
        <taxon>Ascomycota</taxon>
        <taxon>Pezizomycotina</taxon>
        <taxon>Orbiliomycetes</taxon>
        <taxon>Orbiliales</taxon>
        <taxon>Orbiliaceae</taxon>
        <taxon>Orbilia</taxon>
    </lineage>
</organism>
<evidence type="ECO:0000256" key="5">
    <source>
        <dbReference type="ARBA" id="ARBA00022840"/>
    </source>
</evidence>
<evidence type="ECO:0000256" key="3">
    <source>
        <dbReference type="ARBA" id="ARBA00022692"/>
    </source>
</evidence>
<feature type="compositionally biased region" description="Basic and acidic residues" evidence="8">
    <location>
        <begin position="619"/>
        <end position="637"/>
    </location>
</feature>
<evidence type="ECO:0000256" key="6">
    <source>
        <dbReference type="ARBA" id="ARBA00022989"/>
    </source>
</evidence>
<dbReference type="CDD" id="cd03244">
    <property type="entry name" value="ABCC_MRP_domain2"/>
    <property type="match status" value="1"/>
</dbReference>
<evidence type="ECO:0000313" key="13">
    <source>
        <dbReference type="Proteomes" id="UP001375240"/>
    </source>
</evidence>
<dbReference type="GO" id="GO:0005524">
    <property type="term" value="F:ATP binding"/>
    <property type="evidence" value="ECO:0007669"/>
    <property type="project" value="UniProtKB-KW"/>
</dbReference>
<dbReference type="PROSITE" id="PS50893">
    <property type="entry name" value="ABC_TRANSPORTER_2"/>
    <property type="match status" value="2"/>
</dbReference>
<evidence type="ECO:0000259" key="10">
    <source>
        <dbReference type="PROSITE" id="PS50893"/>
    </source>
</evidence>
<dbReference type="SUPFAM" id="SSF52540">
    <property type="entry name" value="P-loop containing nucleoside triphosphate hydrolases"/>
    <property type="match status" value="2"/>
</dbReference>
<feature type="transmembrane region" description="Helical" evidence="9">
    <location>
        <begin position="945"/>
        <end position="970"/>
    </location>
</feature>
<dbReference type="CDD" id="cd18606">
    <property type="entry name" value="ABC_6TM_YOR1_D2_like"/>
    <property type="match status" value="1"/>
</dbReference>
<dbReference type="PANTHER" id="PTHR24223:SF464">
    <property type="entry name" value="ABC-TYPE TRANSPORTER CICA"/>
    <property type="match status" value="1"/>
</dbReference>
<dbReference type="InterPro" id="IPR017871">
    <property type="entry name" value="ABC_transporter-like_CS"/>
</dbReference>
<protein>
    <submittedName>
        <fullName evidence="12">Uncharacterized protein</fullName>
    </submittedName>
</protein>
<evidence type="ECO:0000256" key="4">
    <source>
        <dbReference type="ARBA" id="ARBA00022741"/>
    </source>
</evidence>
<dbReference type="Proteomes" id="UP001375240">
    <property type="component" value="Unassembled WGS sequence"/>
</dbReference>